<feature type="transmembrane region" description="Helical" evidence="5">
    <location>
        <begin position="230"/>
        <end position="252"/>
    </location>
</feature>
<protein>
    <submittedName>
        <fullName evidence="6">Uncharacterized membrane protein</fullName>
    </submittedName>
</protein>
<evidence type="ECO:0000256" key="1">
    <source>
        <dbReference type="ARBA" id="ARBA00004127"/>
    </source>
</evidence>
<name>B2KDK6_ELUMP</name>
<dbReference type="SUPFAM" id="SSF47240">
    <property type="entry name" value="Ferritin-like"/>
    <property type="match status" value="1"/>
</dbReference>
<proteinExistence type="predicted"/>
<dbReference type="GO" id="GO:0005384">
    <property type="term" value="F:manganese ion transmembrane transporter activity"/>
    <property type="evidence" value="ECO:0007669"/>
    <property type="project" value="InterPro"/>
</dbReference>
<organism evidence="6 7">
    <name type="scientific">Elusimicrobium minutum (strain Pei191)</name>
    <dbReference type="NCBI Taxonomy" id="445932"/>
    <lineage>
        <taxon>Bacteria</taxon>
        <taxon>Pseudomonadati</taxon>
        <taxon>Elusimicrobiota</taxon>
        <taxon>Elusimicrobia</taxon>
        <taxon>Elusimicrobiales</taxon>
        <taxon>Elusimicrobiaceae</taxon>
        <taxon>Elusimicrobium</taxon>
    </lineage>
</organism>
<evidence type="ECO:0000313" key="7">
    <source>
        <dbReference type="Proteomes" id="UP000001029"/>
    </source>
</evidence>
<dbReference type="Proteomes" id="UP000001029">
    <property type="component" value="Chromosome"/>
</dbReference>
<evidence type="ECO:0000256" key="5">
    <source>
        <dbReference type="SAM" id="Phobius"/>
    </source>
</evidence>
<gene>
    <name evidence="6" type="ordered locus">Emin_1049</name>
</gene>
<dbReference type="GO" id="GO:0030026">
    <property type="term" value="P:intracellular manganese ion homeostasis"/>
    <property type="evidence" value="ECO:0007669"/>
    <property type="project" value="InterPro"/>
</dbReference>
<evidence type="ECO:0000256" key="2">
    <source>
        <dbReference type="ARBA" id="ARBA00022692"/>
    </source>
</evidence>
<evidence type="ECO:0000313" key="6">
    <source>
        <dbReference type="EMBL" id="ACC98602.1"/>
    </source>
</evidence>
<dbReference type="STRING" id="445932.Emin_1049"/>
<dbReference type="EMBL" id="CP001055">
    <property type="protein sequence ID" value="ACC98602.1"/>
    <property type="molecule type" value="Genomic_DNA"/>
</dbReference>
<dbReference type="InterPro" id="IPR039376">
    <property type="entry name" value="Ferritin_CCC1_N"/>
</dbReference>
<reference evidence="6 7" key="1">
    <citation type="journal article" date="2009" name="Appl. Environ. Microbiol.">
        <title>Genomic analysis of 'Elusimicrobium minutum,' the first cultivated representative of the phylum 'Elusimicrobia' (formerly termite group 1).</title>
        <authorList>
            <person name="Herlemann D.P.R."/>
            <person name="Geissinger O."/>
            <person name="Ikeda-Ohtsubo W."/>
            <person name="Kunin V."/>
            <person name="Sun H."/>
            <person name="Lapidus A."/>
            <person name="Hugenholtz P."/>
            <person name="Brune A."/>
        </authorList>
    </citation>
    <scope>NUCLEOTIDE SEQUENCE [LARGE SCALE GENOMIC DNA]</scope>
    <source>
        <strain evidence="6 7">Pei191</strain>
    </source>
</reference>
<feature type="transmembrane region" description="Helical" evidence="5">
    <location>
        <begin position="168"/>
        <end position="191"/>
    </location>
</feature>
<dbReference type="InterPro" id="IPR009078">
    <property type="entry name" value="Ferritin-like_SF"/>
</dbReference>
<comment type="subcellular location">
    <subcellularLocation>
        <location evidence="1">Endomembrane system</location>
        <topology evidence="1">Multi-pass membrane protein</topology>
    </subcellularLocation>
</comment>
<dbReference type="CDD" id="cd01044">
    <property type="entry name" value="Ferritin_CCC1_N"/>
    <property type="match status" value="1"/>
</dbReference>
<dbReference type="Pfam" id="PF01988">
    <property type="entry name" value="VIT1"/>
    <property type="match status" value="1"/>
</dbReference>
<dbReference type="AlphaFoldDB" id="B2KDK6"/>
<keyword evidence="4 5" id="KW-0472">Membrane</keyword>
<dbReference type="GO" id="GO:0012505">
    <property type="term" value="C:endomembrane system"/>
    <property type="evidence" value="ECO:0007669"/>
    <property type="project" value="UniProtKB-SubCell"/>
</dbReference>
<accession>B2KDK6</accession>
<dbReference type="InterPro" id="IPR008217">
    <property type="entry name" value="Ccc1_fam"/>
</dbReference>
<keyword evidence="2 5" id="KW-0812">Transmembrane</keyword>
<sequence length="293" mass="33239">MQNDYSPKVKKLFEKYQRDEETAHMLYTKIAAREKSKYNKKILMQIASDEKEHALVWKRYCGKNIKPSKLKFLWYSFLARVMGYTFVIKLMEKNEYTGINDLLVIENEVPEVKEIIRQEKEHEEKLRGLLDEDRLKYIGAIILGLNDALVELTGTIAGLTFALTSTKLVAVAGIITGTAATLSMAASNYLAERANGNPNALKASFYTGIAYLVTVILLVLPYLIYPNNRYILAFITTLAIMIFIIFFFNYYISVAKSLSFFKKFTEMACISLGVTLIAFGIGIAAKHFLNIDV</sequence>
<evidence type="ECO:0000256" key="4">
    <source>
        <dbReference type="ARBA" id="ARBA00023136"/>
    </source>
</evidence>
<dbReference type="KEGG" id="emi:Emin_1049"/>
<feature type="transmembrane region" description="Helical" evidence="5">
    <location>
        <begin position="137"/>
        <end position="162"/>
    </location>
</feature>
<feature type="transmembrane region" description="Helical" evidence="5">
    <location>
        <begin position="203"/>
        <end position="224"/>
    </location>
</feature>
<evidence type="ECO:0000256" key="3">
    <source>
        <dbReference type="ARBA" id="ARBA00022989"/>
    </source>
</evidence>
<feature type="transmembrane region" description="Helical" evidence="5">
    <location>
        <begin position="264"/>
        <end position="285"/>
    </location>
</feature>
<keyword evidence="7" id="KW-1185">Reference proteome</keyword>
<dbReference type="HOGENOM" id="CLU_065373_1_0_0"/>
<keyword evidence="3 5" id="KW-1133">Transmembrane helix</keyword>
<dbReference type="RefSeq" id="WP_012415217.1">
    <property type="nucleotide sequence ID" value="NC_010644.1"/>
</dbReference>
<dbReference type="OrthoDB" id="9781287at2"/>